<evidence type="ECO:0000256" key="2">
    <source>
        <dbReference type="ARBA" id="ARBA00022679"/>
    </source>
</evidence>
<evidence type="ECO:0000256" key="3">
    <source>
        <dbReference type="ARBA" id="ARBA00022695"/>
    </source>
</evidence>
<name>G0J289_CYCMS</name>
<keyword evidence="10" id="KW-1185">Reference proteome</keyword>
<evidence type="ECO:0000313" key="9">
    <source>
        <dbReference type="EMBL" id="AEL25163.1"/>
    </source>
</evidence>
<sequence>MPAVSKLNPVIANAEKHTNGKICIFIKMEELKRHIDQIKALCDTNNVISLFAFGSVTTEGFSSESDIDLIVDIEENDPLTYSDNYFNLKFALEQLLKREIDLLEQKAIKNPYLKQQIEKTKVQVYGKSNQDLAV</sequence>
<dbReference type="PANTHER" id="PTHR33571:SF12">
    <property type="entry name" value="BSL3053 PROTEIN"/>
    <property type="match status" value="1"/>
</dbReference>
<keyword evidence="6" id="KW-0067">ATP-binding</keyword>
<keyword evidence="7" id="KW-0460">Magnesium</keyword>
<dbReference type="AlphaFoldDB" id="G0J289"/>
<dbReference type="InterPro" id="IPR043519">
    <property type="entry name" value="NT_sf"/>
</dbReference>
<keyword evidence="2" id="KW-0808">Transferase</keyword>
<accession>G0J289</accession>
<protein>
    <submittedName>
        <fullName evidence="9">DNA polymerase beta domain protein region</fullName>
    </submittedName>
</protein>
<dbReference type="CDD" id="cd05403">
    <property type="entry name" value="NT_KNTase_like"/>
    <property type="match status" value="1"/>
</dbReference>
<gene>
    <name evidence="9" type="ordered locus">Cycma_1393</name>
</gene>
<organism evidence="9 10">
    <name type="scientific">Cyclobacterium marinum (strain ATCC 25205 / DSM 745 / LMG 13164 / NCIMB 1802)</name>
    <name type="common">Flectobacillus marinus</name>
    <dbReference type="NCBI Taxonomy" id="880070"/>
    <lineage>
        <taxon>Bacteria</taxon>
        <taxon>Pseudomonadati</taxon>
        <taxon>Bacteroidota</taxon>
        <taxon>Cytophagia</taxon>
        <taxon>Cytophagales</taxon>
        <taxon>Cyclobacteriaceae</taxon>
        <taxon>Cyclobacterium</taxon>
    </lineage>
</organism>
<evidence type="ECO:0000259" key="8">
    <source>
        <dbReference type="Pfam" id="PF18765"/>
    </source>
</evidence>
<evidence type="ECO:0000256" key="5">
    <source>
        <dbReference type="ARBA" id="ARBA00022741"/>
    </source>
</evidence>
<evidence type="ECO:0000256" key="1">
    <source>
        <dbReference type="ARBA" id="ARBA00001946"/>
    </source>
</evidence>
<keyword evidence="5" id="KW-0547">Nucleotide-binding</keyword>
<dbReference type="Proteomes" id="UP000001635">
    <property type="component" value="Chromosome"/>
</dbReference>
<comment type="cofactor">
    <cofactor evidence="1">
        <name>Mg(2+)</name>
        <dbReference type="ChEBI" id="CHEBI:18420"/>
    </cofactor>
</comment>
<feature type="domain" description="Polymerase beta nucleotidyltransferase" evidence="8">
    <location>
        <begin position="37"/>
        <end position="129"/>
    </location>
</feature>
<reference evidence="10" key="1">
    <citation type="submission" date="2011-07" db="EMBL/GenBank/DDBJ databases">
        <title>The complete genome of Cyclobacterium marinum DSM 745.</title>
        <authorList>
            <person name="Lucas S."/>
            <person name="Han J."/>
            <person name="Lapidus A."/>
            <person name="Bruce D."/>
            <person name="Goodwin L."/>
            <person name="Pitluck S."/>
            <person name="Peters L."/>
            <person name="Kyrpides N."/>
            <person name="Mavromatis K."/>
            <person name="Ivanova N."/>
            <person name="Ovchinnikova G."/>
            <person name="Chertkov O."/>
            <person name="Detter J.C."/>
            <person name="Tapia R."/>
            <person name="Han C."/>
            <person name="Land M."/>
            <person name="Hauser L."/>
            <person name="Markowitz V."/>
            <person name="Cheng J.-F."/>
            <person name="Hugenholtz P."/>
            <person name="Woyke T."/>
            <person name="Wu D."/>
            <person name="Tindall B."/>
            <person name="Schuetze A."/>
            <person name="Brambilla E."/>
            <person name="Klenk H.-P."/>
            <person name="Eisen J.A."/>
        </authorList>
    </citation>
    <scope>NUCLEOTIDE SEQUENCE [LARGE SCALE GENOMIC DNA]</scope>
    <source>
        <strain evidence="10">ATCC 25205 / DSM 745 / LMG 13164 / NCIMB 1802</strain>
    </source>
</reference>
<keyword evidence="4" id="KW-0479">Metal-binding</keyword>
<dbReference type="Gene3D" id="3.30.460.10">
    <property type="entry name" value="Beta Polymerase, domain 2"/>
    <property type="match status" value="1"/>
</dbReference>
<dbReference type="EMBL" id="CP002955">
    <property type="protein sequence ID" value="AEL25163.1"/>
    <property type="molecule type" value="Genomic_DNA"/>
</dbReference>
<evidence type="ECO:0000256" key="6">
    <source>
        <dbReference type="ARBA" id="ARBA00022840"/>
    </source>
</evidence>
<evidence type="ECO:0000256" key="4">
    <source>
        <dbReference type="ARBA" id="ARBA00022723"/>
    </source>
</evidence>
<evidence type="ECO:0000313" key="10">
    <source>
        <dbReference type="Proteomes" id="UP000001635"/>
    </source>
</evidence>
<dbReference type="PANTHER" id="PTHR33571">
    <property type="entry name" value="SSL8005 PROTEIN"/>
    <property type="match status" value="1"/>
</dbReference>
<dbReference type="STRING" id="880070.Cycma_1393"/>
<proteinExistence type="predicted"/>
<dbReference type="KEGG" id="cmr:Cycma_1393"/>
<dbReference type="InterPro" id="IPR041633">
    <property type="entry name" value="Polbeta"/>
</dbReference>
<dbReference type="GO" id="GO:0016779">
    <property type="term" value="F:nucleotidyltransferase activity"/>
    <property type="evidence" value="ECO:0007669"/>
    <property type="project" value="UniProtKB-KW"/>
</dbReference>
<evidence type="ECO:0000256" key="7">
    <source>
        <dbReference type="ARBA" id="ARBA00022842"/>
    </source>
</evidence>
<dbReference type="Pfam" id="PF18765">
    <property type="entry name" value="Polbeta"/>
    <property type="match status" value="1"/>
</dbReference>
<keyword evidence="3" id="KW-0548">Nucleotidyltransferase</keyword>
<dbReference type="InterPro" id="IPR052038">
    <property type="entry name" value="Type-VII_TA_antitoxin"/>
</dbReference>
<dbReference type="SUPFAM" id="SSF81301">
    <property type="entry name" value="Nucleotidyltransferase"/>
    <property type="match status" value="1"/>
</dbReference>
<dbReference type="GO" id="GO:0005524">
    <property type="term" value="F:ATP binding"/>
    <property type="evidence" value="ECO:0007669"/>
    <property type="project" value="UniProtKB-KW"/>
</dbReference>
<dbReference type="HOGENOM" id="CLU_130257_4_0_10"/>
<dbReference type="GO" id="GO:0046872">
    <property type="term" value="F:metal ion binding"/>
    <property type="evidence" value="ECO:0007669"/>
    <property type="project" value="UniProtKB-KW"/>
</dbReference>
<dbReference type="eggNOG" id="COG1669">
    <property type="taxonomic scope" value="Bacteria"/>
</dbReference>